<dbReference type="Gramene" id="C.cajan_06393.t">
    <property type="protein sequence ID" value="C.cajan_06393.t.cds1"/>
    <property type="gene ID" value="C.cajan_06393"/>
</dbReference>
<evidence type="ECO:0000259" key="1">
    <source>
        <dbReference type="Pfam" id="PF07727"/>
    </source>
</evidence>
<name>A0A151U3N5_CAJCA</name>
<dbReference type="PANTHER" id="PTHR11439:SF467">
    <property type="entry name" value="INTEGRASE CATALYTIC DOMAIN-CONTAINING PROTEIN"/>
    <property type="match status" value="1"/>
</dbReference>
<evidence type="ECO:0000313" key="3">
    <source>
        <dbReference type="Proteomes" id="UP000075243"/>
    </source>
</evidence>
<sequence length="198" mass="22949">MWYNRLSEYLLQEGYKNDPICPCIFIKRSENGFAIIVVYVDDINIIETLGELSKAIDCLKKEFEMKDLGRTKFCLGLQVEYLENGILVHQEVYITRVLKMFYMDKSHLLCTPMVVRSLDVNKDPFRPQEKGQEIIGAEVPYLSAIGAIMYLANYTRPDIVFAVNLLAIYSSSPTRRHWNGVKQILRYLRGTMDMGLLY</sequence>
<dbReference type="Proteomes" id="UP000075243">
    <property type="component" value="Chromosome 2"/>
</dbReference>
<reference evidence="2 3" key="1">
    <citation type="journal article" date="2012" name="Nat. Biotechnol.">
        <title>Draft genome sequence of pigeonpea (Cajanus cajan), an orphan legume crop of resource-poor farmers.</title>
        <authorList>
            <person name="Varshney R.K."/>
            <person name="Chen W."/>
            <person name="Li Y."/>
            <person name="Bharti A.K."/>
            <person name="Saxena R.K."/>
            <person name="Schlueter J.A."/>
            <person name="Donoghue M.T."/>
            <person name="Azam S."/>
            <person name="Fan G."/>
            <person name="Whaley A.M."/>
            <person name="Farmer A.D."/>
            <person name="Sheridan J."/>
            <person name="Iwata A."/>
            <person name="Tuteja R."/>
            <person name="Penmetsa R.V."/>
            <person name="Wu W."/>
            <person name="Upadhyaya H.D."/>
            <person name="Yang S.P."/>
            <person name="Shah T."/>
            <person name="Saxena K.B."/>
            <person name="Michael T."/>
            <person name="McCombie W.R."/>
            <person name="Yang B."/>
            <person name="Zhang G."/>
            <person name="Yang H."/>
            <person name="Wang J."/>
            <person name="Spillane C."/>
            <person name="Cook D.R."/>
            <person name="May G.D."/>
            <person name="Xu X."/>
            <person name="Jackson S.A."/>
        </authorList>
    </citation>
    <scope>NUCLEOTIDE SEQUENCE [LARGE SCALE GENOMIC DNA]</scope>
    <source>
        <strain evidence="3">cv. Asha</strain>
    </source>
</reference>
<dbReference type="InterPro" id="IPR013103">
    <property type="entry name" value="RVT_2"/>
</dbReference>
<evidence type="ECO:0000313" key="2">
    <source>
        <dbReference type="EMBL" id="KYP73913.1"/>
    </source>
</evidence>
<gene>
    <name evidence="2" type="ORF">KK1_006572</name>
</gene>
<proteinExistence type="predicted"/>
<dbReference type="Pfam" id="PF07727">
    <property type="entry name" value="RVT_2"/>
    <property type="match status" value="1"/>
</dbReference>
<feature type="domain" description="Reverse transcriptase Ty1/copia-type" evidence="1">
    <location>
        <begin position="1"/>
        <end position="114"/>
    </location>
</feature>
<dbReference type="PANTHER" id="PTHR11439">
    <property type="entry name" value="GAG-POL-RELATED RETROTRANSPOSON"/>
    <property type="match status" value="1"/>
</dbReference>
<keyword evidence="3" id="KW-1185">Reference proteome</keyword>
<dbReference type="EMBL" id="CM003604">
    <property type="protein sequence ID" value="KYP73913.1"/>
    <property type="molecule type" value="Genomic_DNA"/>
</dbReference>
<accession>A0A151U3N5</accession>
<organism evidence="2 3">
    <name type="scientific">Cajanus cajan</name>
    <name type="common">Pigeon pea</name>
    <name type="synonym">Cajanus indicus</name>
    <dbReference type="NCBI Taxonomy" id="3821"/>
    <lineage>
        <taxon>Eukaryota</taxon>
        <taxon>Viridiplantae</taxon>
        <taxon>Streptophyta</taxon>
        <taxon>Embryophyta</taxon>
        <taxon>Tracheophyta</taxon>
        <taxon>Spermatophyta</taxon>
        <taxon>Magnoliopsida</taxon>
        <taxon>eudicotyledons</taxon>
        <taxon>Gunneridae</taxon>
        <taxon>Pentapetalae</taxon>
        <taxon>rosids</taxon>
        <taxon>fabids</taxon>
        <taxon>Fabales</taxon>
        <taxon>Fabaceae</taxon>
        <taxon>Papilionoideae</taxon>
        <taxon>50 kb inversion clade</taxon>
        <taxon>NPAAA clade</taxon>
        <taxon>indigoferoid/millettioid clade</taxon>
        <taxon>Phaseoleae</taxon>
        <taxon>Cajanus</taxon>
    </lineage>
</organism>
<protein>
    <submittedName>
        <fullName evidence="2">Retrovirus-related Pol polyprotein from transposon TNT 1-94</fullName>
    </submittedName>
</protein>
<dbReference type="AlphaFoldDB" id="A0A151U3N5"/>